<dbReference type="GO" id="GO:0000981">
    <property type="term" value="F:DNA-binding transcription factor activity, RNA polymerase II-specific"/>
    <property type="evidence" value="ECO:0007669"/>
    <property type="project" value="InterPro"/>
</dbReference>
<keyword evidence="4" id="KW-0238">DNA-binding</keyword>
<accession>A0A5C3KYV6</accession>
<evidence type="ECO:0000256" key="6">
    <source>
        <dbReference type="ARBA" id="ARBA00023242"/>
    </source>
</evidence>
<dbReference type="PROSITE" id="PS50048">
    <property type="entry name" value="ZN2_CY6_FUNGAL_2"/>
    <property type="match status" value="1"/>
</dbReference>
<feature type="compositionally biased region" description="Basic residues" evidence="8">
    <location>
        <begin position="104"/>
        <end position="115"/>
    </location>
</feature>
<evidence type="ECO:0000256" key="3">
    <source>
        <dbReference type="ARBA" id="ARBA00023015"/>
    </source>
</evidence>
<keyword evidence="5" id="KW-0804">Transcription</keyword>
<dbReference type="PANTHER" id="PTHR47659">
    <property type="entry name" value="ZN(II)2CYS6 TRANSCRIPTION FACTOR (EUROFUNG)-RELATED"/>
    <property type="match status" value="1"/>
</dbReference>
<evidence type="ECO:0000256" key="1">
    <source>
        <dbReference type="ARBA" id="ARBA00022723"/>
    </source>
</evidence>
<dbReference type="CDD" id="cd00067">
    <property type="entry name" value="GAL4"/>
    <property type="match status" value="1"/>
</dbReference>
<reference evidence="10 11" key="1">
    <citation type="journal article" date="2019" name="Nat. Ecol. Evol.">
        <title>Megaphylogeny resolves global patterns of mushroom evolution.</title>
        <authorList>
            <person name="Varga T."/>
            <person name="Krizsan K."/>
            <person name="Foldi C."/>
            <person name="Dima B."/>
            <person name="Sanchez-Garcia M."/>
            <person name="Sanchez-Ramirez S."/>
            <person name="Szollosi G.J."/>
            <person name="Szarkandi J.G."/>
            <person name="Papp V."/>
            <person name="Albert L."/>
            <person name="Andreopoulos W."/>
            <person name="Angelini C."/>
            <person name="Antonin V."/>
            <person name="Barry K.W."/>
            <person name="Bougher N.L."/>
            <person name="Buchanan P."/>
            <person name="Buyck B."/>
            <person name="Bense V."/>
            <person name="Catcheside P."/>
            <person name="Chovatia M."/>
            <person name="Cooper J."/>
            <person name="Damon W."/>
            <person name="Desjardin D."/>
            <person name="Finy P."/>
            <person name="Geml J."/>
            <person name="Haridas S."/>
            <person name="Hughes K."/>
            <person name="Justo A."/>
            <person name="Karasinski D."/>
            <person name="Kautmanova I."/>
            <person name="Kiss B."/>
            <person name="Kocsube S."/>
            <person name="Kotiranta H."/>
            <person name="LaButti K.M."/>
            <person name="Lechner B.E."/>
            <person name="Liimatainen K."/>
            <person name="Lipzen A."/>
            <person name="Lukacs Z."/>
            <person name="Mihaltcheva S."/>
            <person name="Morgado L.N."/>
            <person name="Niskanen T."/>
            <person name="Noordeloos M.E."/>
            <person name="Ohm R.A."/>
            <person name="Ortiz-Santana B."/>
            <person name="Ovrebo C."/>
            <person name="Racz N."/>
            <person name="Riley R."/>
            <person name="Savchenko A."/>
            <person name="Shiryaev A."/>
            <person name="Soop K."/>
            <person name="Spirin V."/>
            <person name="Szebenyi C."/>
            <person name="Tomsovsky M."/>
            <person name="Tulloss R.E."/>
            <person name="Uehling J."/>
            <person name="Grigoriev I.V."/>
            <person name="Vagvolgyi C."/>
            <person name="Papp T."/>
            <person name="Martin F.M."/>
            <person name="Miettinen O."/>
            <person name="Hibbett D.S."/>
            <person name="Nagy L.G."/>
        </authorList>
    </citation>
    <scope>NUCLEOTIDE SEQUENCE [LARGE SCALE GENOMIC DNA]</scope>
    <source>
        <strain evidence="10 11">CBS 121175</strain>
    </source>
</reference>
<gene>
    <name evidence="10" type="ORF">FA15DRAFT_668883</name>
</gene>
<evidence type="ECO:0000313" key="11">
    <source>
        <dbReference type="Proteomes" id="UP000307440"/>
    </source>
</evidence>
<feature type="compositionally biased region" description="Polar residues" evidence="8">
    <location>
        <begin position="130"/>
        <end position="144"/>
    </location>
</feature>
<evidence type="ECO:0000256" key="8">
    <source>
        <dbReference type="SAM" id="MobiDB-lite"/>
    </source>
</evidence>
<dbReference type="InterPro" id="IPR001138">
    <property type="entry name" value="Zn2Cys6_DnaBD"/>
</dbReference>
<dbReference type="OrthoDB" id="5575144at2759"/>
<dbReference type="Gene3D" id="4.10.240.10">
    <property type="entry name" value="Zn(2)-C6 fungal-type DNA-binding domain"/>
    <property type="match status" value="1"/>
</dbReference>
<evidence type="ECO:0000256" key="2">
    <source>
        <dbReference type="ARBA" id="ARBA00022833"/>
    </source>
</evidence>
<feature type="region of interest" description="Disordered" evidence="8">
    <location>
        <begin position="101"/>
        <end position="151"/>
    </location>
</feature>
<dbReference type="InterPro" id="IPR036864">
    <property type="entry name" value="Zn2-C6_fun-type_DNA-bd_sf"/>
</dbReference>
<evidence type="ECO:0000256" key="4">
    <source>
        <dbReference type="ARBA" id="ARBA00023125"/>
    </source>
</evidence>
<keyword evidence="6" id="KW-0539">Nucleus</keyword>
<dbReference type="EMBL" id="ML210191">
    <property type="protein sequence ID" value="TFK25013.1"/>
    <property type="molecule type" value="Genomic_DNA"/>
</dbReference>
<dbReference type="SMART" id="SM00066">
    <property type="entry name" value="GAL4"/>
    <property type="match status" value="1"/>
</dbReference>
<dbReference type="Pfam" id="PF00172">
    <property type="entry name" value="Zn_clus"/>
    <property type="match status" value="1"/>
</dbReference>
<keyword evidence="3" id="KW-0805">Transcription regulation</keyword>
<proteinExistence type="predicted"/>
<dbReference type="AlphaFoldDB" id="A0A5C3KYV6"/>
<evidence type="ECO:0000259" key="9">
    <source>
        <dbReference type="PROSITE" id="PS50048"/>
    </source>
</evidence>
<organism evidence="10 11">
    <name type="scientific">Coprinopsis marcescibilis</name>
    <name type="common">Agaric fungus</name>
    <name type="synonym">Psathyrella marcescibilis</name>
    <dbReference type="NCBI Taxonomy" id="230819"/>
    <lineage>
        <taxon>Eukaryota</taxon>
        <taxon>Fungi</taxon>
        <taxon>Dikarya</taxon>
        <taxon>Basidiomycota</taxon>
        <taxon>Agaricomycotina</taxon>
        <taxon>Agaricomycetes</taxon>
        <taxon>Agaricomycetidae</taxon>
        <taxon>Agaricales</taxon>
        <taxon>Agaricineae</taxon>
        <taxon>Psathyrellaceae</taxon>
        <taxon>Coprinopsis</taxon>
    </lineage>
</organism>
<keyword evidence="11" id="KW-1185">Reference proteome</keyword>
<feature type="region of interest" description="Disordered" evidence="8">
    <location>
        <begin position="1"/>
        <end position="23"/>
    </location>
</feature>
<dbReference type="InterPro" id="IPR050335">
    <property type="entry name" value="ERT1_acuK_gluconeogen_tf"/>
</dbReference>
<dbReference type="Proteomes" id="UP000307440">
    <property type="component" value="Unassembled WGS sequence"/>
</dbReference>
<dbReference type="GO" id="GO:0008270">
    <property type="term" value="F:zinc ion binding"/>
    <property type="evidence" value="ECO:0007669"/>
    <property type="project" value="InterPro"/>
</dbReference>
<dbReference type="PANTHER" id="PTHR47659:SF7">
    <property type="entry name" value="FUNGAL TRANSCRIPTIONAL REGULATORY PROTEIN, N-TERMINAL DOMAIN-CONTAINING PROTEIN"/>
    <property type="match status" value="1"/>
</dbReference>
<feature type="domain" description="Zn(2)-C6 fungal-type" evidence="9">
    <location>
        <begin position="69"/>
        <end position="100"/>
    </location>
</feature>
<keyword evidence="2" id="KW-0862">Zinc</keyword>
<evidence type="ECO:0000313" key="10">
    <source>
        <dbReference type="EMBL" id="TFK25013.1"/>
    </source>
</evidence>
<dbReference type="SUPFAM" id="SSF57701">
    <property type="entry name" value="Zn2/Cys6 DNA-binding domain"/>
    <property type="match status" value="1"/>
</dbReference>
<dbReference type="GO" id="GO:0003677">
    <property type="term" value="F:DNA binding"/>
    <property type="evidence" value="ECO:0007669"/>
    <property type="project" value="UniProtKB-KW"/>
</dbReference>
<dbReference type="STRING" id="230819.A0A5C3KYV6"/>
<evidence type="ECO:0000256" key="7">
    <source>
        <dbReference type="ARBA" id="ARBA00040903"/>
    </source>
</evidence>
<sequence length="260" mass="29132">MASADDANSLEDDPEEPPRPLTVYTFQSPSLYPVLKSPESPPQLNMFSYSSKDFAPQAARAKRRQVKNACVHCQKACKKCDDARPCLRCVKYGVAEECVDSPRKERKKGVKRGPYKKRDGKGSSVDPYDGSSNDASVQSNNNKRMGSPSPPVYFPIGYPSPVYYPQQPQALESTSEPPVLYSSPQQILPHIHAQPDSTLPDSYHPQPYYQAAPIYPLLHQPHYIMAPAQQQQHNYPVLVGATFPKHNSFEYQPEMVHQQG</sequence>
<protein>
    <recommendedName>
        <fullName evidence="7">Transcription activator of gluconeogenesis ERT1</fullName>
    </recommendedName>
</protein>
<evidence type="ECO:0000256" key="5">
    <source>
        <dbReference type="ARBA" id="ARBA00023163"/>
    </source>
</evidence>
<keyword evidence="1" id="KW-0479">Metal-binding</keyword>
<name>A0A5C3KYV6_COPMA</name>